<evidence type="ECO:0000256" key="11">
    <source>
        <dbReference type="ARBA" id="ARBA00023212"/>
    </source>
</evidence>
<proteinExistence type="inferred from homology"/>
<keyword evidence="7" id="KW-0067">ATP-binding</keyword>
<dbReference type="GO" id="GO:0051959">
    <property type="term" value="F:dynein light intermediate chain binding"/>
    <property type="evidence" value="ECO:0007669"/>
    <property type="project" value="InterPro"/>
</dbReference>
<dbReference type="AlphaFoldDB" id="A0AAD9JA62"/>
<comment type="subcellular location">
    <subcellularLocation>
        <location evidence="1">Cytoplasm</location>
        <location evidence="1">Cytoskeleton</location>
    </subcellularLocation>
</comment>
<feature type="domain" description="Dynein heavy chain linker" evidence="12">
    <location>
        <begin position="16"/>
        <end position="177"/>
    </location>
</feature>
<dbReference type="Gene3D" id="1.10.287.2620">
    <property type="match status" value="1"/>
</dbReference>
<evidence type="ECO:0000256" key="3">
    <source>
        <dbReference type="ARBA" id="ARBA00022490"/>
    </source>
</evidence>
<protein>
    <recommendedName>
        <fullName evidence="12">Dynein heavy chain linker domain-containing protein</fullName>
    </recommendedName>
</protein>
<sequence>MDKQEDNSAQEIQADLSEIERDLTLRHLLWESQVEWEKLSTEWTSGPFDQLNVDSLQKNVNRFTQTVYMLEKGLPHNEVVPRLKEKVLDFKQVMPGIISLRNPSLKPRHWDQIENIIGKSINKNKDFTLGDLLEMNISRYKDKIQDISTTASNEATLERMLQKVVDLWQATSFRLVPPF</sequence>
<keyword evidence="11" id="KW-0206">Cytoskeleton</keyword>
<keyword evidence="6" id="KW-0547">Nucleotide-binding</keyword>
<organism evidence="13 14">
    <name type="scientific">Paralvinella palmiformis</name>
    <dbReference type="NCBI Taxonomy" id="53620"/>
    <lineage>
        <taxon>Eukaryota</taxon>
        <taxon>Metazoa</taxon>
        <taxon>Spiralia</taxon>
        <taxon>Lophotrochozoa</taxon>
        <taxon>Annelida</taxon>
        <taxon>Polychaeta</taxon>
        <taxon>Sedentaria</taxon>
        <taxon>Canalipalpata</taxon>
        <taxon>Terebellida</taxon>
        <taxon>Terebelliformia</taxon>
        <taxon>Alvinellidae</taxon>
        <taxon>Paralvinella</taxon>
    </lineage>
</organism>
<name>A0AAD9JA62_9ANNE</name>
<evidence type="ECO:0000256" key="6">
    <source>
        <dbReference type="ARBA" id="ARBA00022741"/>
    </source>
</evidence>
<evidence type="ECO:0000256" key="1">
    <source>
        <dbReference type="ARBA" id="ARBA00004245"/>
    </source>
</evidence>
<dbReference type="FunFam" id="1.10.287.2620:FF:000001">
    <property type="entry name" value="Cytoplasmic dynein heavy chain 1"/>
    <property type="match status" value="1"/>
</dbReference>
<reference evidence="13" key="1">
    <citation type="journal article" date="2023" name="Mol. Biol. Evol.">
        <title>Third-Generation Sequencing Reveals the Adaptive Role of the Epigenome in Three Deep-Sea Polychaetes.</title>
        <authorList>
            <person name="Perez M."/>
            <person name="Aroh O."/>
            <person name="Sun Y."/>
            <person name="Lan Y."/>
            <person name="Juniper S.K."/>
            <person name="Young C.R."/>
            <person name="Angers B."/>
            <person name="Qian P.Y."/>
        </authorList>
    </citation>
    <scope>NUCLEOTIDE SEQUENCE</scope>
    <source>
        <strain evidence="13">P08H-3</strain>
    </source>
</reference>
<evidence type="ECO:0000256" key="4">
    <source>
        <dbReference type="ARBA" id="ARBA00022701"/>
    </source>
</evidence>
<comment type="caution">
    <text evidence="13">The sequence shown here is derived from an EMBL/GenBank/DDBJ whole genome shotgun (WGS) entry which is preliminary data.</text>
</comment>
<evidence type="ECO:0000256" key="9">
    <source>
        <dbReference type="ARBA" id="ARBA00023054"/>
    </source>
</evidence>
<dbReference type="Pfam" id="PF08393">
    <property type="entry name" value="DHC_N2"/>
    <property type="match status" value="1"/>
</dbReference>
<evidence type="ECO:0000259" key="12">
    <source>
        <dbReference type="Pfam" id="PF08393"/>
    </source>
</evidence>
<gene>
    <name evidence="13" type="ORF">LSH36_455g06024</name>
</gene>
<dbReference type="GO" id="GO:0005524">
    <property type="term" value="F:ATP binding"/>
    <property type="evidence" value="ECO:0007669"/>
    <property type="project" value="UniProtKB-KW"/>
</dbReference>
<dbReference type="GO" id="GO:0007018">
    <property type="term" value="P:microtubule-based movement"/>
    <property type="evidence" value="ECO:0007669"/>
    <property type="project" value="InterPro"/>
</dbReference>
<dbReference type="Proteomes" id="UP001208570">
    <property type="component" value="Unassembled WGS sequence"/>
</dbReference>
<dbReference type="GO" id="GO:0045505">
    <property type="term" value="F:dynein intermediate chain binding"/>
    <property type="evidence" value="ECO:0007669"/>
    <property type="project" value="InterPro"/>
</dbReference>
<keyword evidence="9" id="KW-0175">Coiled coil</keyword>
<evidence type="ECO:0000256" key="2">
    <source>
        <dbReference type="ARBA" id="ARBA00008887"/>
    </source>
</evidence>
<dbReference type="InterPro" id="IPR013602">
    <property type="entry name" value="Dynein_heavy_linker"/>
</dbReference>
<keyword evidence="10" id="KW-0505">Motor protein</keyword>
<dbReference type="PANTHER" id="PTHR45703">
    <property type="entry name" value="DYNEIN HEAVY CHAIN"/>
    <property type="match status" value="1"/>
</dbReference>
<dbReference type="GO" id="GO:0030286">
    <property type="term" value="C:dynein complex"/>
    <property type="evidence" value="ECO:0007669"/>
    <property type="project" value="UniProtKB-KW"/>
</dbReference>
<accession>A0AAD9JA62</accession>
<evidence type="ECO:0000256" key="7">
    <source>
        <dbReference type="ARBA" id="ARBA00022840"/>
    </source>
</evidence>
<dbReference type="PANTHER" id="PTHR45703:SF36">
    <property type="entry name" value="DYNEIN HEAVY CHAIN, CYTOPLASMIC"/>
    <property type="match status" value="1"/>
</dbReference>
<keyword evidence="5" id="KW-0677">Repeat</keyword>
<keyword evidence="14" id="KW-1185">Reference proteome</keyword>
<dbReference type="InterPro" id="IPR026983">
    <property type="entry name" value="DHC"/>
</dbReference>
<keyword evidence="4" id="KW-0493">Microtubule</keyword>
<dbReference type="EMBL" id="JAODUP010000456">
    <property type="protein sequence ID" value="KAK2149328.1"/>
    <property type="molecule type" value="Genomic_DNA"/>
</dbReference>
<evidence type="ECO:0000256" key="8">
    <source>
        <dbReference type="ARBA" id="ARBA00023017"/>
    </source>
</evidence>
<dbReference type="GO" id="GO:0005874">
    <property type="term" value="C:microtubule"/>
    <property type="evidence" value="ECO:0007669"/>
    <property type="project" value="UniProtKB-KW"/>
</dbReference>
<evidence type="ECO:0000313" key="13">
    <source>
        <dbReference type="EMBL" id="KAK2149328.1"/>
    </source>
</evidence>
<keyword evidence="3" id="KW-0963">Cytoplasm</keyword>
<evidence type="ECO:0000256" key="10">
    <source>
        <dbReference type="ARBA" id="ARBA00023175"/>
    </source>
</evidence>
<keyword evidence="8" id="KW-0243">Dynein</keyword>
<comment type="similarity">
    <text evidence="2">Belongs to the dynein heavy chain family.</text>
</comment>
<evidence type="ECO:0000256" key="5">
    <source>
        <dbReference type="ARBA" id="ARBA00022737"/>
    </source>
</evidence>
<evidence type="ECO:0000313" key="14">
    <source>
        <dbReference type="Proteomes" id="UP001208570"/>
    </source>
</evidence>